<evidence type="ECO:0000313" key="3">
    <source>
        <dbReference type="Proteomes" id="UP001365128"/>
    </source>
</evidence>
<accession>A0ABR1MK61</accession>
<feature type="region of interest" description="Disordered" evidence="1">
    <location>
        <begin position="54"/>
        <end position="75"/>
    </location>
</feature>
<protein>
    <submittedName>
        <fullName evidence="2">Uncharacterized protein</fullName>
    </submittedName>
</protein>
<feature type="region of interest" description="Disordered" evidence="1">
    <location>
        <begin position="112"/>
        <end position="159"/>
    </location>
</feature>
<organism evidence="2 3">
    <name type="scientific">Phyllosticta citricarpa</name>
    <dbReference type="NCBI Taxonomy" id="55181"/>
    <lineage>
        <taxon>Eukaryota</taxon>
        <taxon>Fungi</taxon>
        <taxon>Dikarya</taxon>
        <taxon>Ascomycota</taxon>
        <taxon>Pezizomycotina</taxon>
        <taxon>Dothideomycetes</taxon>
        <taxon>Dothideomycetes incertae sedis</taxon>
        <taxon>Botryosphaeriales</taxon>
        <taxon>Phyllostictaceae</taxon>
        <taxon>Phyllosticta</taxon>
    </lineage>
</organism>
<name>A0ABR1MK61_9PEZI</name>
<evidence type="ECO:0000256" key="1">
    <source>
        <dbReference type="SAM" id="MobiDB-lite"/>
    </source>
</evidence>
<comment type="caution">
    <text evidence="2">The sequence shown here is derived from an EMBL/GenBank/DDBJ whole genome shotgun (WGS) entry which is preliminary data.</text>
</comment>
<feature type="region of interest" description="Disordered" evidence="1">
    <location>
        <begin position="30"/>
        <end position="49"/>
    </location>
</feature>
<feature type="compositionally biased region" description="Basic and acidic residues" evidence="1">
    <location>
        <begin position="31"/>
        <end position="48"/>
    </location>
</feature>
<dbReference type="EMBL" id="JBBPDW010000007">
    <property type="protein sequence ID" value="KAK7550615.1"/>
    <property type="molecule type" value="Genomic_DNA"/>
</dbReference>
<proteinExistence type="predicted"/>
<gene>
    <name evidence="2" type="ORF">IWX46DRAFT_593438</name>
</gene>
<dbReference type="Proteomes" id="UP001365128">
    <property type="component" value="Unassembled WGS sequence"/>
</dbReference>
<evidence type="ECO:0000313" key="2">
    <source>
        <dbReference type="EMBL" id="KAK7550615.1"/>
    </source>
</evidence>
<sequence length="159" mass="17712">MPPPPLDKASALTVNPKDLSPFQSIMTRSHKANDRDHAAHLGNDDHLPRFFAKHGHVDSEPGKVKKNGGGNFNWGREGDELDDFAYNMSNPRRRSNSNTLHNMRDIKTKFETVEPEPVFEEEIHGPLAEDNDLDKVSTGDSTNTEGSVEEDEQGAAKKH</sequence>
<keyword evidence="3" id="KW-1185">Reference proteome</keyword>
<reference evidence="2 3" key="1">
    <citation type="submission" date="2024-04" db="EMBL/GenBank/DDBJ databases">
        <title>Phyllosticta paracitricarpa is synonymous to the EU quarantine fungus P. citricarpa based on phylogenomic analyses.</title>
        <authorList>
            <consortium name="Lawrence Berkeley National Laboratory"/>
            <person name="Van Ingen-Buijs V.A."/>
            <person name="Van Westerhoven A.C."/>
            <person name="Haridas S."/>
            <person name="Skiadas P."/>
            <person name="Martin F."/>
            <person name="Groenewald J.Z."/>
            <person name="Crous P.W."/>
            <person name="Seidl M.F."/>
        </authorList>
    </citation>
    <scope>NUCLEOTIDE SEQUENCE [LARGE SCALE GENOMIC DNA]</scope>
    <source>
        <strain evidence="2 3">CBS 122670</strain>
    </source>
</reference>